<feature type="domain" description="Myb-like" evidence="7">
    <location>
        <begin position="120"/>
        <end position="169"/>
    </location>
</feature>
<sequence length="427" mass="47238">MANKCIIYPPNSTNGNSSTCYSTPPRSLGPSSMVGMVFADLSSLSINPMSSSQEASFCDTDMDEGRHNNFWGKASDSSDGFIENNESIDLNASLNEEDEMNMHALSSGKDTTTGQSKLCARGHWRPAEDSKLKELVALYGPQNWNLIAEKLEGRSGKSCRLRWFNQLDPRINRRAFTDEEEERLMAAHRLYGNKWSMIARLFPGRTDNAVKNHWHVIMARKYREQSSAFRRRKMGQFVCKRSMEDDLPLFNTDAALKTQSTLPSYCVNPNRNIGDLIAPFQFSTRNGVHGGCDGGGGATSSQMFNIPPYNGFWAPQTSLGLVPGVLPNTSCPPIGPITSEMMSILDQGKSWDGPMVETNILHSYPHYPSSLITAMQQSNYRYPSDFTAPPHQVSVTENTASSSTLTEERNGETIAPPFIDFLGVGAT</sequence>
<dbReference type="GO" id="GO:0005634">
    <property type="term" value="C:nucleus"/>
    <property type="evidence" value="ECO:0007669"/>
    <property type="project" value="UniProtKB-SubCell"/>
</dbReference>
<dbReference type="GO" id="GO:0000978">
    <property type="term" value="F:RNA polymerase II cis-regulatory region sequence-specific DNA binding"/>
    <property type="evidence" value="ECO:0007669"/>
    <property type="project" value="TreeGrafter"/>
</dbReference>
<keyword evidence="2" id="KW-0677">Repeat</keyword>
<dbReference type="PANTHER" id="PTHR45614:SF175">
    <property type="entry name" value="TRANSCRIPTION FACTOR MYB105-RELATED"/>
    <property type="match status" value="1"/>
</dbReference>
<evidence type="ECO:0000256" key="4">
    <source>
        <dbReference type="ARBA" id="ARBA00023125"/>
    </source>
</evidence>
<keyword evidence="3" id="KW-0805">Transcription regulation</keyword>
<name>A0AAD1YRF2_9LAMI</name>
<feature type="domain" description="Myb-like" evidence="7">
    <location>
        <begin position="172"/>
        <end position="220"/>
    </location>
</feature>
<keyword evidence="9" id="KW-1185">Reference proteome</keyword>
<dbReference type="EMBL" id="OU503037">
    <property type="protein sequence ID" value="CAI9756194.1"/>
    <property type="molecule type" value="Genomic_DNA"/>
</dbReference>
<proteinExistence type="predicted"/>
<evidence type="ECO:0000256" key="6">
    <source>
        <dbReference type="ARBA" id="ARBA00023242"/>
    </source>
</evidence>
<evidence type="ECO:0000313" key="9">
    <source>
        <dbReference type="Proteomes" id="UP000834106"/>
    </source>
</evidence>
<keyword evidence="4" id="KW-0238">DNA-binding</keyword>
<evidence type="ECO:0000313" key="8">
    <source>
        <dbReference type="EMBL" id="CAI9756194.1"/>
    </source>
</evidence>
<dbReference type="GO" id="GO:0000981">
    <property type="term" value="F:DNA-binding transcription factor activity, RNA polymerase II-specific"/>
    <property type="evidence" value="ECO:0007669"/>
    <property type="project" value="TreeGrafter"/>
</dbReference>
<dbReference type="CDD" id="cd00167">
    <property type="entry name" value="SANT"/>
    <property type="match status" value="2"/>
</dbReference>
<dbReference type="AlphaFoldDB" id="A0AAD1YRF2"/>
<dbReference type="Pfam" id="PF13921">
    <property type="entry name" value="Myb_DNA-bind_6"/>
    <property type="match status" value="1"/>
</dbReference>
<keyword evidence="6" id="KW-0539">Nucleus</keyword>
<evidence type="ECO:0000256" key="2">
    <source>
        <dbReference type="ARBA" id="ARBA00022737"/>
    </source>
</evidence>
<reference evidence="8" key="1">
    <citation type="submission" date="2023-05" db="EMBL/GenBank/DDBJ databases">
        <authorList>
            <person name="Huff M."/>
        </authorList>
    </citation>
    <scope>NUCLEOTIDE SEQUENCE</scope>
</reference>
<protein>
    <recommendedName>
        <fullName evidence="7">Myb-like domain-containing protein</fullName>
    </recommendedName>
</protein>
<dbReference type="Proteomes" id="UP000834106">
    <property type="component" value="Chromosome 2"/>
</dbReference>
<evidence type="ECO:0000256" key="5">
    <source>
        <dbReference type="ARBA" id="ARBA00023163"/>
    </source>
</evidence>
<accession>A0AAD1YRF2</accession>
<dbReference type="SMART" id="SM00717">
    <property type="entry name" value="SANT"/>
    <property type="match status" value="2"/>
</dbReference>
<gene>
    <name evidence="8" type="ORF">FPE_LOCUS3624</name>
</gene>
<dbReference type="Gene3D" id="1.10.10.60">
    <property type="entry name" value="Homeodomain-like"/>
    <property type="match status" value="2"/>
</dbReference>
<dbReference type="SUPFAM" id="SSF46689">
    <property type="entry name" value="Homeodomain-like"/>
    <property type="match status" value="1"/>
</dbReference>
<evidence type="ECO:0000256" key="3">
    <source>
        <dbReference type="ARBA" id="ARBA00023015"/>
    </source>
</evidence>
<dbReference type="FunFam" id="1.10.10.60:FF:000060">
    <property type="entry name" value="MYB transcription factor"/>
    <property type="match status" value="1"/>
</dbReference>
<dbReference type="PANTHER" id="PTHR45614">
    <property type="entry name" value="MYB PROTEIN-RELATED"/>
    <property type="match status" value="1"/>
</dbReference>
<evidence type="ECO:0000259" key="7">
    <source>
        <dbReference type="SMART" id="SM00717"/>
    </source>
</evidence>
<dbReference type="InterPro" id="IPR009057">
    <property type="entry name" value="Homeodomain-like_sf"/>
</dbReference>
<keyword evidence="5" id="KW-0804">Transcription</keyword>
<evidence type="ECO:0000256" key="1">
    <source>
        <dbReference type="ARBA" id="ARBA00004123"/>
    </source>
</evidence>
<dbReference type="InterPro" id="IPR050560">
    <property type="entry name" value="MYB_TF"/>
</dbReference>
<dbReference type="InterPro" id="IPR001005">
    <property type="entry name" value="SANT/Myb"/>
</dbReference>
<comment type="subcellular location">
    <subcellularLocation>
        <location evidence="1">Nucleus</location>
    </subcellularLocation>
</comment>
<organism evidence="8 9">
    <name type="scientific">Fraxinus pennsylvanica</name>
    <dbReference type="NCBI Taxonomy" id="56036"/>
    <lineage>
        <taxon>Eukaryota</taxon>
        <taxon>Viridiplantae</taxon>
        <taxon>Streptophyta</taxon>
        <taxon>Embryophyta</taxon>
        <taxon>Tracheophyta</taxon>
        <taxon>Spermatophyta</taxon>
        <taxon>Magnoliopsida</taxon>
        <taxon>eudicotyledons</taxon>
        <taxon>Gunneridae</taxon>
        <taxon>Pentapetalae</taxon>
        <taxon>asterids</taxon>
        <taxon>lamiids</taxon>
        <taxon>Lamiales</taxon>
        <taxon>Oleaceae</taxon>
        <taxon>Oleeae</taxon>
        <taxon>Fraxinus</taxon>
    </lineage>
</organism>
<dbReference type="FunFam" id="1.10.10.60:FF:000356">
    <property type="entry name" value="MYB transcription factor"/>
    <property type="match status" value="1"/>
</dbReference>